<dbReference type="Gene3D" id="1.10.1790.10">
    <property type="entry name" value="PRD domain"/>
    <property type="match status" value="1"/>
</dbReference>
<keyword evidence="7" id="KW-0762">Sugar transport</keyword>
<sequence length="658" mass="76314">MNRTDERKLKFYELLCNEKSYKPTAYYCRLLDVSRKTILNYIDSLNSSFRQYDVCIEKKPRHGIKIIGLDTNNYVTLKKAIFSLNNLSSDKRKSQILFKMLCSKKGLKLNDLKSEYFISEASLKNDFNEIEKFIKHYDVILKTHQGEIFLSGKESKIQVAVTNYLSESNQTSFGISNQDDHPSFMCNDIFEELDSKELRLAEKVFNEFFCNKNLSKEYISFMFLTVVIQIMRLKIDKHILNTSPINEKTMSLYLTSYNLSRAIENAFSLHFWSSDISFLAERLYAFHMKPLPLYNSADKKLYENEILNLINRVSDFLGVDLANDHELFESLMGHIIPLIYRLKKNIFIKNPLFEEIKNRYSFLYFLIYYSSEKMFQKFDVTVTGDEISFLTIYFQISLEKKGSIPSKKVYVITSDNSVISKLIFARVRKILPQPNAVDEIEYTKAIKSMATSTSDIFVSTIPLPQSVNKENIIQVSPFMDENDIERIVGTYYSNVPNKSSTINSEGKNLFNKKLVFAKQNFKSKEECLQFWFSKYTEENLVQVGFEDSVLLRERMGDTSYSTNVALPHPDPQFVPVTSIGIMTLNKKILWGVNKVNFIIFLAISNDDALSLDVQNFVRNLFNFIDNPANREKVENACNQQELLNIFNSEGDEKDGTVI</sequence>
<feature type="domain" description="PTS EIIA type-2" evidence="5">
    <location>
        <begin position="508"/>
        <end position="649"/>
    </location>
</feature>
<organism evidence="7 8">
    <name type="scientific">Ligilactobacillus acidipiscis</name>
    <dbReference type="NCBI Taxonomy" id="89059"/>
    <lineage>
        <taxon>Bacteria</taxon>
        <taxon>Bacillati</taxon>
        <taxon>Bacillota</taxon>
        <taxon>Bacilli</taxon>
        <taxon>Lactobacillales</taxon>
        <taxon>Lactobacillaceae</taxon>
        <taxon>Ligilactobacillus</taxon>
    </lineage>
</organism>
<dbReference type="Proteomes" id="UP000707535">
    <property type="component" value="Unassembled WGS sequence"/>
</dbReference>
<keyword evidence="1" id="KW-0677">Repeat</keyword>
<dbReference type="PANTHER" id="PTHR30185">
    <property type="entry name" value="CRYPTIC BETA-GLUCOSIDE BGL OPERON ANTITERMINATOR"/>
    <property type="match status" value="1"/>
</dbReference>
<dbReference type="PANTHER" id="PTHR30185:SF12">
    <property type="entry name" value="TRANSCRIPTIONAL REGULATOR MANR"/>
    <property type="match status" value="1"/>
</dbReference>
<reference evidence="7" key="1">
    <citation type="journal article" date="2021" name="PeerJ">
        <title>Extensive microbial diversity within the chicken gut microbiome revealed by metagenomics and culture.</title>
        <authorList>
            <person name="Gilroy R."/>
            <person name="Ravi A."/>
            <person name="Getino M."/>
            <person name="Pursley I."/>
            <person name="Horton D.L."/>
            <person name="Alikhan N.F."/>
            <person name="Baker D."/>
            <person name="Gharbi K."/>
            <person name="Hall N."/>
            <person name="Watson M."/>
            <person name="Adriaenssens E.M."/>
            <person name="Foster-Nyarko E."/>
            <person name="Jarju S."/>
            <person name="Secka A."/>
            <person name="Antonio M."/>
            <person name="Oren A."/>
            <person name="Chaudhuri R.R."/>
            <person name="La Ragione R."/>
            <person name="Hildebrand F."/>
            <person name="Pallen M.J."/>
        </authorList>
    </citation>
    <scope>NUCLEOTIDE SEQUENCE</scope>
    <source>
        <strain evidence="7">CHK174-6876</strain>
    </source>
</reference>
<evidence type="ECO:0000256" key="3">
    <source>
        <dbReference type="ARBA" id="ARBA00023159"/>
    </source>
</evidence>
<dbReference type="Pfam" id="PF00359">
    <property type="entry name" value="PTS_EIIA_2"/>
    <property type="match status" value="1"/>
</dbReference>
<keyword evidence="2" id="KW-0805">Transcription regulation</keyword>
<dbReference type="Pfam" id="PF00874">
    <property type="entry name" value="PRD"/>
    <property type="match status" value="1"/>
</dbReference>
<dbReference type="PROSITE" id="PS51372">
    <property type="entry name" value="PRD_2"/>
    <property type="match status" value="1"/>
</dbReference>
<dbReference type="GO" id="GO:0006355">
    <property type="term" value="P:regulation of DNA-templated transcription"/>
    <property type="evidence" value="ECO:0007669"/>
    <property type="project" value="InterPro"/>
</dbReference>
<evidence type="ECO:0000313" key="7">
    <source>
        <dbReference type="EMBL" id="HJE96029.1"/>
    </source>
</evidence>
<dbReference type="InterPro" id="IPR002178">
    <property type="entry name" value="PTS_EIIA_type-2_dom"/>
</dbReference>
<dbReference type="Gene3D" id="3.40.50.2300">
    <property type="match status" value="1"/>
</dbReference>
<dbReference type="SUPFAM" id="SSF63520">
    <property type="entry name" value="PTS-regulatory domain, PRD"/>
    <property type="match status" value="1"/>
</dbReference>
<evidence type="ECO:0000259" key="5">
    <source>
        <dbReference type="PROSITE" id="PS51094"/>
    </source>
</evidence>
<reference evidence="7" key="2">
    <citation type="submission" date="2021-09" db="EMBL/GenBank/DDBJ databases">
        <authorList>
            <person name="Gilroy R."/>
        </authorList>
    </citation>
    <scope>NUCLEOTIDE SEQUENCE</scope>
    <source>
        <strain evidence="7">CHK174-6876</strain>
    </source>
</reference>
<dbReference type="InterPro" id="IPR016152">
    <property type="entry name" value="PTrfase/Anion_transptr"/>
</dbReference>
<proteinExistence type="predicted"/>
<dbReference type="SUPFAM" id="SSF55804">
    <property type="entry name" value="Phoshotransferase/anion transport protein"/>
    <property type="match status" value="1"/>
</dbReference>
<comment type="caution">
    <text evidence="7">The sequence shown here is derived from an EMBL/GenBank/DDBJ whole genome shotgun (WGS) entry which is preliminary data.</text>
</comment>
<dbReference type="InterPro" id="IPR011608">
    <property type="entry name" value="PRD"/>
</dbReference>
<evidence type="ECO:0000313" key="8">
    <source>
        <dbReference type="Proteomes" id="UP000707535"/>
    </source>
</evidence>
<dbReference type="Gene3D" id="3.40.930.10">
    <property type="entry name" value="Mannitol-specific EII, Chain A"/>
    <property type="match status" value="1"/>
</dbReference>
<keyword evidence="7" id="KW-0813">Transport</keyword>
<protein>
    <submittedName>
        <fullName evidence="7">PTS sugar transporter subunit IIA</fullName>
    </submittedName>
</protein>
<dbReference type="PROSITE" id="PS51094">
    <property type="entry name" value="PTS_EIIA_TYPE_2"/>
    <property type="match status" value="1"/>
</dbReference>
<keyword evidence="3" id="KW-0010">Activator</keyword>
<dbReference type="AlphaFoldDB" id="A0A921F639"/>
<dbReference type="InterPro" id="IPR007737">
    <property type="entry name" value="Mga_HTH"/>
</dbReference>
<dbReference type="EMBL" id="DYXG01000006">
    <property type="protein sequence ID" value="HJE96029.1"/>
    <property type="molecule type" value="Genomic_DNA"/>
</dbReference>
<keyword evidence="4" id="KW-0804">Transcription</keyword>
<name>A0A921F639_9LACO</name>
<accession>A0A921F639</accession>
<evidence type="ECO:0000256" key="1">
    <source>
        <dbReference type="ARBA" id="ARBA00022737"/>
    </source>
</evidence>
<dbReference type="Gene3D" id="1.10.10.10">
    <property type="entry name" value="Winged helix-like DNA-binding domain superfamily/Winged helix DNA-binding domain"/>
    <property type="match status" value="1"/>
</dbReference>
<dbReference type="Pfam" id="PF05043">
    <property type="entry name" value="Mga"/>
    <property type="match status" value="1"/>
</dbReference>
<evidence type="ECO:0000256" key="2">
    <source>
        <dbReference type="ARBA" id="ARBA00023015"/>
    </source>
</evidence>
<dbReference type="InterPro" id="IPR036388">
    <property type="entry name" value="WH-like_DNA-bd_sf"/>
</dbReference>
<feature type="domain" description="PRD" evidence="6">
    <location>
        <begin position="297"/>
        <end position="404"/>
    </location>
</feature>
<gene>
    <name evidence="7" type="ORF">K8V00_00280</name>
</gene>
<dbReference type="InterPro" id="IPR036634">
    <property type="entry name" value="PRD_sf"/>
</dbReference>
<evidence type="ECO:0000259" key="6">
    <source>
        <dbReference type="PROSITE" id="PS51372"/>
    </source>
</evidence>
<dbReference type="InterPro" id="IPR050661">
    <property type="entry name" value="BglG_antiterminators"/>
</dbReference>
<evidence type="ECO:0000256" key="4">
    <source>
        <dbReference type="ARBA" id="ARBA00023163"/>
    </source>
</evidence>